<evidence type="ECO:0000256" key="2">
    <source>
        <dbReference type="ARBA" id="ARBA00012438"/>
    </source>
</evidence>
<comment type="catalytic activity">
    <reaction evidence="1">
        <text>ATP + protein L-histidine = ADP + protein N-phospho-L-histidine.</text>
        <dbReference type="EC" id="2.7.13.3"/>
    </reaction>
</comment>
<evidence type="ECO:0000256" key="4">
    <source>
        <dbReference type="PROSITE-ProRule" id="PRU00339"/>
    </source>
</evidence>
<dbReference type="InterPro" id="IPR003661">
    <property type="entry name" value="HisK_dim/P_dom"/>
</dbReference>
<name>A0AA95N9V7_9BURK</name>
<dbReference type="SMART" id="SM00028">
    <property type="entry name" value="TPR"/>
    <property type="match status" value="6"/>
</dbReference>
<dbReference type="InterPro" id="IPR011990">
    <property type="entry name" value="TPR-like_helical_dom_sf"/>
</dbReference>
<feature type="domain" description="Histidine kinase" evidence="5">
    <location>
        <begin position="703"/>
        <end position="935"/>
    </location>
</feature>
<dbReference type="SUPFAM" id="SSF48452">
    <property type="entry name" value="TPR-like"/>
    <property type="match status" value="1"/>
</dbReference>
<dbReference type="GO" id="GO:0000155">
    <property type="term" value="F:phosphorelay sensor kinase activity"/>
    <property type="evidence" value="ECO:0007669"/>
    <property type="project" value="InterPro"/>
</dbReference>
<evidence type="ECO:0000259" key="5">
    <source>
        <dbReference type="PROSITE" id="PS50109"/>
    </source>
</evidence>
<dbReference type="SUPFAM" id="SSF55781">
    <property type="entry name" value="GAF domain-like"/>
    <property type="match status" value="1"/>
</dbReference>
<keyword evidence="3" id="KW-0597">Phosphoprotein</keyword>
<dbReference type="InterPro" id="IPR019734">
    <property type="entry name" value="TPR_rpt"/>
</dbReference>
<dbReference type="InterPro" id="IPR036097">
    <property type="entry name" value="HisK_dim/P_sf"/>
</dbReference>
<dbReference type="InterPro" id="IPR004358">
    <property type="entry name" value="Sig_transdc_His_kin-like_C"/>
</dbReference>
<dbReference type="Gene3D" id="3.30.565.10">
    <property type="entry name" value="Histidine kinase-like ATPase, C-terminal domain"/>
    <property type="match status" value="1"/>
</dbReference>
<dbReference type="Gene3D" id="1.25.40.10">
    <property type="entry name" value="Tetratricopeptide repeat domain"/>
    <property type="match status" value="2"/>
</dbReference>
<accession>A0AA95N9V7</accession>
<dbReference type="RefSeq" id="WP_285230833.1">
    <property type="nucleotide sequence ID" value="NZ_CP116346.1"/>
</dbReference>
<dbReference type="KEGG" id="pais:PFX98_12490"/>
<dbReference type="Pfam" id="PF13374">
    <property type="entry name" value="TPR_10"/>
    <property type="match status" value="2"/>
</dbReference>
<evidence type="ECO:0000256" key="3">
    <source>
        <dbReference type="ARBA" id="ARBA00022553"/>
    </source>
</evidence>
<dbReference type="PANTHER" id="PTHR43065:SF47">
    <property type="match status" value="1"/>
</dbReference>
<dbReference type="Gene3D" id="3.30.450.40">
    <property type="match status" value="1"/>
</dbReference>
<dbReference type="InterPro" id="IPR003594">
    <property type="entry name" value="HATPase_dom"/>
</dbReference>
<dbReference type="InterPro" id="IPR029016">
    <property type="entry name" value="GAF-like_dom_sf"/>
</dbReference>
<dbReference type="CDD" id="cd00082">
    <property type="entry name" value="HisKA"/>
    <property type="match status" value="1"/>
</dbReference>
<protein>
    <recommendedName>
        <fullName evidence="2">histidine kinase</fullName>
        <ecNumber evidence="2">2.7.13.3</ecNumber>
    </recommendedName>
</protein>
<keyword evidence="7" id="KW-1185">Reference proteome</keyword>
<sequence>MDPSRVRLFEPDDEVARLQAMLEQAPKGAALRTELILAWQLRERDTARARQLADDIAHRLAAAPEHAAERAGLQPRLRLLQAECLRLQAELPAALLEAQAATSEFNKQGDRCGMVDGCWVQALVLANQGQTQARDAVLEQGIVLAQAAGDEERQLILEATLGRYQSFRELRAAEQRWSERFTALLPGLRAPAAAGVHLFFGSCAYRASDYAGAIQHFNRGFEAALKSGQLHNAITAAGNIGNAFTSLNDHDTALEWVQRALELARPTGWPASVGACLSQMGETLRRLQRLDLAEALLEEALQTLKPLEASRNYAVALKYRADLALDRGAYQQALDCYLMLEQRSSGPQGGDLQLEMQCGKAKALLQLGQLEAAGRVAQEALQQAVKAGLDDQQVEARQVLAAISGQLARQGRQPETSALEHLEQALQVAGRIAGYQASADLLSDLGQAYAQAGRHAEAYAASEQSVATRERLHSQVAHQRLMALQLRHMTENARAEAAHHKQMAEAEAKRAALLQRTSVTLERLGAIGQEITAHLDAESVFLTLHRHVHALLDAAGFCVYLMDADGLALTSVFDMENGQRLPSERVALNDPHSNSARCVRERRELSVHLAADGSDPSQVPGTMRTLSALFAPLMVGERVLGVMTLQSPHANAYAEHEWLIFRSLCAYTAIALDNASAYRHLKDAQAQLVAQEKLAALGALVAGVAHELNTPIGNSLLMASTLQQRSEEVTQAAQDNSLRRSALMSYLADASSASQLIARGLSTAAALVASFKQVAADRTTEQRRVFDLAHTSQDIVATMMGAIRKSGHAIALEIPEGIRMDAYPGPFGQVLTNLINNALLHAFEGRSRGRMLLTAAPARPGWVELRFSDNGRGISAEHLHRIFEPFFTTKLGQGGSGLGLSISYNIVKSLFGGEIQVEAAPGGGCCFVLQLPLSAPEQPLDARLAAPERFS</sequence>
<dbReference type="PROSITE" id="PS50109">
    <property type="entry name" value="HIS_KIN"/>
    <property type="match status" value="1"/>
</dbReference>
<evidence type="ECO:0000313" key="6">
    <source>
        <dbReference type="EMBL" id="WIT09763.1"/>
    </source>
</evidence>
<dbReference type="SUPFAM" id="SSF47384">
    <property type="entry name" value="Homodimeric domain of signal transducing histidine kinase"/>
    <property type="match status" value="1"/>
</dbReference>
<dbReference type="GO" id="GO:0005524">
    <property type="term" value="F:ATP binding"/>
    <property type="evidence" value="ECO:0007669"/>
    <property type="project" value="UniProtKB-KW"/>
</dbReference>
<dbReference type="EMBL" id="CP116346">
    <property type="protein sequence ID" value="WIT09763.1"/>
    <property type="molecule type" value="Genomic_DNA"/>
</dbReference>
<evidence type="ECO:0000313" key="7">
    <source>
        <dbReference type="Proteomes" id="UP001177769"/>
    </source>
</evidence>
<organism evidence="6 7">
    <name type="scientific">Paucibacter sediminis</name>
    <dbReference type="NCBI Taxonomy" id="3019553"/>
    <lineage>
        <taxon>Bacteria</taxon>
        <taxon>Pseudomonadati</taxon>
        <taxon>Pseudomonadota</taxon>
        <taxon>Betaproteobacteria</taxon>
        <taxon>Burkholderiales</taxon>
        <taxon>Sphaerotilaceae</taxon>
        <taxon>Roseateles</taxon>
    </lineage>
</organism>
<feature type="repeat" description="TPR" evidence="4">
    <location>
        <begin position="234"/>
        <end position="267"/>
    </location>
</feature>
<reference evidence="6" key="1">
    <citation type="submission" date="2023-01" db="EMBL/GenBank/DDBJ databases">
        <title>Whole genome sequence of Paucibacter sp. S2-9 isolated from pond sediment.</title>
        <authorList>
            <person name="Jung J.Y."/>
        </authorList>
    </citation>
    <scope>NUCLEOTIDE SEQUENCE</scope>
    <source>
        <strain evidence="6">S2-9</strain>
    </source>
</reference>
<dbReference type="PANTHER" id="PTHR43065">
    <property type="entry name" value="SENSOR HISTIDINE KINASE"/>
    <property type="match status" value="1"/>
</dbReference>
<dbReference type="Proteomes" id="UP001177769">
    <property type="component" value="Chromosome"/>
</dbReference>
<keyword evidence="4" id="KW-0802">TPR repeat</keyword>
<dbReference type="SMART" id="SM00387">
    <property type="entry name" value="HATPase_c"/>
    <property type="match status" value="1"/>
</dbReference>
<dbReference type="Pfam" id="PF13424">
    <property type="entry name" value="TPR_12"/>
    <property type="match status" value="1"/>
</dbReference>
<proteinExistence type="predicted"/>
<keyword evidence="6" id="KW-0547">Nucleotide-binding</keyword>
<dbReference type="Pfam" id="PF02518">
    <property type="entry name" value="HATPase_c"/>
    <property type="match status" value="1"/>
</dbReference>
<dbReference type="SMART" id="SM00065">
    <property type="entry name" value="GAF"/>
    <property type="match status" value="1"/>
</dbReference>
<dbReference type="Pfam" id="PF13185">
    <property type="entry name" value="GAF_2"/>
    <property type="match status" value="1"/>
</dbReference>
<gene>
    <name evidence="6" type="ORF">PFX98_12490</name>
</gene>
<keyword evidence="6" id="KW-0067">ATP-binding</keyword>
<dbReference type="EC" id="2.7.13.3" evidence="2"/>
<dbReference type="Gene3D" id="1.10.287.130">
    <property type="match status" value="1"/>
</dbReference>
<dbReference type="InterPro" id="IPR005467">
    <property type="entry name" value="His_kinase_dom"/>
</dbReference>
<dbReference type="PRINTS" id="PR00344">
    <property type="entry name" value="BCTRLSENSOR"/>
</dbReference>
<dbReference type="InterPro" id="IPR003018">
    <property type="entry name" value="GAF"/>
</dbReference>
<dbReference type="AlphaFoldDB" id="A0AA95N9V7"/>
<dbReference type="PROSITE" id="PS50005">
    <property type="entry name" value="TPR"/>
    <property type="match status" value="1"/>
</dbReference>
<dbReference type="InterPro" id="IPR036890">
    <property type="entry name" value="HATPase_C_sf"/>
</dbReference>
<evidence type="ECO:0000256" key="1">
    <source>
        <dbReference type="ARBA" id="ARBA00000085"/>
    </source>
</evidence>
<dbReference type="SUPFAM" id="SSF55874">
    <property type="entry name" value="ATPase domain of HSP90 chaperone/DNA topoisomerase II/histidine kinase"/>
    <property type="match status" value="1"/>
</dbReference>